<dbReference type="InterPro" id="IPR002470">
    <property type="entry name" value="Peptidase_S9A"/>
</dbReference>
<dbReference type="InterPro" id="IPR001375">
    <property type="entry name" value="Peptidase_S9_cat"/>
</dbReference>
<evidence type="ECO:0000259" key="8">
    <source>
        <dbReference type="Pfam" id="PF00326"/>
    </source>
</evidence>
<accession>A0A9X1N8R4</accession>
<evidence type="ECO:0000256" key="4">
    <source>
        <dbReference type="ARBA" id="ARBA00032284"/>
    </source>
</evidence>
<organism evidence="9 10">
    <name type="scientific">Kineosporia babensis</name>
    <dbReference type="NCBI Taxonomy" id="499548"/>
    <lineage>
        <taxon>Bacteria</taxon>
        <taxon>Bacillati</taxon>
        <taxon>Actinomycetota</taxon>
        <taxon>Actinomycetes</taxon>
        <taxon>Kineosporiales</taxon>
        <taxon>Kineosporiaceae</taxon>
        <taxon>Kineosporia</taxon>
    </lineage>
</organism>
<dbReference type="InterPro" id="IPR002471">
    <property type="entry name" value="Pept_S9_AS"/>
</dbReference>
<evidence type="ECO:0000256" key="5">
    <source>
        <dbReference type="ARBA" id="ARBA00032596"/>
    </source>
</evidence>
<evidence type="ECO:0000256" key="6">
    <source>
        <dbReference type="ARBA" id="ARBA00045885"/>
    </source>
</evidence>
<evidence type="ECO:0000256" key="3">
    <source>
        <dbReference type="ARBA" id="ARBA00022990"/>
    </source>
</evidence>
<comment type="function">
    <text evidence="6">This enzyme catalyzes the hydrolysis of the N-terminal peptide bond of an N-acetylated peptide to generate an N-acetylated amino acid and a peptide with a free N-terminus. It preferentially cleaves off Ac-Ala, Ac-Met and Ac-Ser. Also, involved in the degradation of oxidized and glycated proteins.</text>
</comment>
<dbReference type="SUPFAM" id="SSF82171">
    <property type="entry name" value="DPP6 N-terminal domain-like"/>
    <property type="match status" value="1"/>
</dbReference>
<dbReference type="RefSeq" id="WP_231438573.1">
    <property type="nucleotide sequence ID" value="NZ_JAJOMB010000001.1"/>
</dbReference>
<evidence type="ECO:0000313" key="9">
    <source>
        <dbReference type="EMBL" id="MCD5309650.1"/>
    </source>
</evidence>
<evidence type="ECO:0000256" key="7">
    <source>
        <dbReference type="SAM" id="MobiDB-lite"/>
    </source>
</evidence>
<dbReference type="GO" id="GO:0004252">
    <property type="term" value="F:serine-type endopeptidase activity"/>
    <property type="evidence" value="ECO:0007669"/>
    <property type="project" value="InterPro"/>
</dbReference>
<dbReference type="InterPro" id="IPR011042">
    <property type="entry name" value="6-blade_b-propeller_TolB-like"/>
</dbReference>
<protein>
    <recommendedName>
        <fullName evidence="5">Acyl-peptide hydrolase</fullName>
    </recommendedName>
    <alternativeName>
        <fullName evidence="4">Acylaminoacyl-peptidase</fullName>
    </alternativeName>
</protein>
<evidence type="ECO:0000256" key="1">
    <source>
        <dbReference type="ARBA" id="ARBA00022801"/>
    </source>
</evidence>
<sequence length="618" mass="65870">MNDQGPGAAFEEQSAEAVPEDVYGSWSPTPDPDGTRVAFISDRGGAPAIWIKGSEPQPVSSGITLARVTSISWSPDGEWLACLVAGSGSSRDEVWVARPDGSGLRLVAGGPGSTAWLAAGTHHGWTPDGRLMLTETVGVVASAVLISPADGTRQVIISGELISLLDVAGGRALLRRGPRSYRTLSVCLLDGSDEQSVDTSVSGERGGFVDHGALSPDGKFVYARSEADHDRAALVRIALDGGVELLARREEAELQYFTLAADGASAVLLWNEYGGTNAVSLLNLESLREDEIGPLPRDVVDDCQVFAGGKSLLLTAEDWSDPKGAWTIDLTSGMTLPLTSRADGELRGSRGSSYATVDAADLTRPVLRRFPGLDGREINGWLYRPDSPAPWPTMIHLHGGPESQERPVYNSLFQSLVAAGIAVFAPNVRGSSGFGRAYETADDVELRLGSIQDVYAATEHLLGTGISIPGRIGLMGRSYGGYLTLAGLTTYPERFAVGIDVCGMASLETFYQHTEPWIAAAAVSKYGDPAKDAELLREFSPIHRIDRLSAPLLVVHGADDTNVPVEEAEQVVAALAERGVPHRYLRFAGEGHDLLDTANRVEFVRSAVEWVEQHLGHV</sequence>
<keyword evidence="10" id="KW-1185">Reference proteome</keyword>
<dbReference type="PROSITE" id="PS00708">
    <property type="entry name" value="PRO_ENDOPEP_SER"/>
    <property type="match status" value="1"/>
</dbReference>
<dbReference type="Pfam" id="PF07676">
    <property type="entry name" value="PD40"/>
    <property type="match status" value="1"/>
</dbReference>
<keyword evidence="2" id="KW-0645">Protease</keyword>
<keyword evidence="3" id="KW-0007">Acetylation</keyword>
<evidence type="ECO:0000313" key="10">
    <source>
        <dbReference type="Proteomes" id="UP001138997"/>
    </source>
</evidence>
<dbReference type="InterPro" id="IPR011659">
    <property type="entry name" value="WD40"/>
</dbReference>
<name>A0A9X1N8R4_9ACTN</name>
<dbReference type="SUPFAM" id="SSF53474">
    <property type="entry name" value="alpha/beta-Hydrolases"/>
    <property type="match status" value="1"/>
</dbReference>
<gene>
    <name evidence="9" type="ORF">LR394_01990</name>
</gene>
<dbReference type="InterPro" id="IPR029058">
    <property type="entry name" value="AB_hydrolase_fold"/>
</dbReference>
<dbReference type="EMBL" id="JAJOMB010000001">
    <property type="protein sequence ID" value="MCD5309650.1"/>
    <property type="molecule type" value="Genomic_DNA"/>
</dbReference>
<dbReference type="Proteomes" id="UP001138997">
    <property type="component" value="Unassembled WGS sequence"/>
</dbReference>
<evidence type="ECO:0000256" key="2">
    <source>
        <dbReference type="ARBA" id="ARBA00022825"/>
    </source>
</evidence>
<dbReference type="Pfam" id="PF00326">
    <property type="entry name" value="Peptidase_S9"/>
    <property type="match status" value="1"/>
</dbReference>
<keyword evidence="2" id="KW-0720">Serine protease</keyword>
<dbReference type="Gene3D" id="2.120.10.30">
    <property type="entry name" value="TolB, C-terminal domain"/>
    <property type="match status" value="1"/>
</dbReference>
<proteinExistence type="predicted"/>
<reference evidence="9" key="1">
    <citation type="submission" date="2021-11" db="EMBL/GenBank/DDBJ databases">
        <title>Streptomyces corallinus and Kineosporia corallina sp. nov., two new coral-derived marine actinobacteria.</title>
        <authorList>
            <person name="Buangrab K."/>
            <person name="Sutthacheep M."/>
            <person name="Yeemin T."/>
            <person name="Harunari E."/>
            <person name="Igarashi Y."/>
            <person name="Sripreechasak P."/>
            <person name="Kanchanasin P."/>
            <person name="Tanasupawat S."/>
            <person name="Phongsopitanun W."/>
        </authorList>
    </citation>
    <scope>NUCLEOTIDE SEQUENCE</scope>
    <source>
        <strain evidence="9">JCM 31032</strain>
    </source>
</reference>
<feature type="region of interest" description="Disordered" evidence="7">
    <location>
        <begin position="1"/>
        <end position="33"/>
    </location>
</feature>
<dbReference type="Gene3D" id="3.40.50.1820">
    <property type="entry name" value="alpha/beta hydrolase"/>
    <property type="match status" value="1"/>
</dbReference>
<dbReference type="GO" id="GO:0006508">
    <property type="term" value="P:proteolysis"/>
    <property type="evidence" value="ECO:0007669"/>
    <property type="project" value="InterPro"/>
</dbReference>
<dbReference type="PANTHER" id="PTHR42776">
    <property type="entry name" value="SERINE PEPTIDASE S9 FAMILY MEMBER"/>
    <property type="match status" value="1"/>
</dbReference>
<dbReference type="PRINTS" id="PR00862">
    <property type="entry name" value="PROLIGOPTASE"/>
</dbReference>
<comment type="caution">
    <text evidence="9">The sequence shown here is derived from an EMBL/GenBank/DDBJ whole genome shotgun (WGS) entry which is preliminary data.</text>
</comment>
<dbReference type="AlphaFoldDB" id="A0A9X1N8R4"/>
<dbReference type="PANTHER" id="PTHR42776:SF27">
    <property type="entry name" value="DIPEPTIDYL PEPTIDASE FAMILY MEMBER 6"/>
    <property type="match status" value="1"/>
</dbReference>
<keyword evidence="1" id="KW-0378">Hydrolase</keyword>
<feature type="domain" description="Peptidase S9 prolyl oligopeptidase catalytic" evidence="8">
    <location>
        <begin position="411"/>
        <end position="617"/>
    </location>
</feature>